<evidence type="ECO:0000256" key="3">
    <source>
        <dbReference type="ARBA" id="ARBA00006958"/>
    </source>
</evidence>
<keyword evidence="4" id="KW-0540">Nuclease</keyword>
<dbReference type="Pfam" id="PF13359">
    <property type="entry name" value="DDE_Tnp_4"/>
    <property type="match status" value="2"/>
</dbReference>
<dbReference type="PANTHER" id="PTHR22930">
    <property type="match status" value="1"/>
</dbReference>
<evidence type="ECO:0000313" key="9">
    <source>
        <dbReference type="EMBL" id="KAK2723874.1"/>
    </source>
</evidence>
<dbReference type="InterPro" id="IPR027806">
    <property type="entry name" value="HARBI1_dom"/>
</dbReference>
<evidence type="ECO:0000256" key="6">
    <source>
        <dbReference type="ARBA" id="ARBA00022801"/>
    </source>
</evidence>
<dbReference type="GO" id="GO:0004518">
    <property type="term" value="F:nuclease activity"/>
    <property type="evidence" value="ECO:0007669"/>
    <property type="project" value="UniProtKB-KW"/>
</dbReference>
<evidence type="ECO:0000256" key="7">
    <source>
        <dbReference type="ARBA" id="ARBA00023242"/>
    </source>
</evidence>
<organism evidence="9 10">
    <name type="scientific">Artemia franciscana</name>
    <name type="common">Brine shrimp</name>
    <name type="synonym">Artemia sanfranciscana</name>
    <dbReference type="NCBI Taxonomy" id="6661"/>
    <lineage>
        <taxon>Eukaryota</taxon>
        <taxon>Metazoa</taxon>
        <taxon>Ecdysozoa</taxon>
        <taxon>Arthropoda</taxon>
        <taxon>Crustacea</taxon>
        <taxon>Branchiopoda</taxon>
        <taxon>Anostraca</taxon>
        <taxon>Artemiidae</taxon>
        <taxon>Artemia</taxon>
    </lineage>
</organism>
<dbReference type="EMBL" id="JAVRJZ010000004">
    <property type="protein sequence ID" value="KAK2723874.1"/>
    <property type="molecule type" value="Genomic_DNA"/>
</dbReference>
<feature type="domain" description="DDE Tnp4" evidence="8">
    <location>
        <begin position="153"/>
        <end position="225"/>
    </location>
</feature>
<evidence type="ECO:0000256" key="1">
    <source>
        <dbReference type="ARBA" id="ARBA00001968"/>
    </source>
</evidence>
<dbReference type="PANTHER" id="PTHR22930:SF269">
    <property type="entry name" value="NUCLEASE HARBI1-LIKE PROTEIN"/>
    <property type="match status" value="1"/>
</dbReference>
<feature type="domain" description="DDE Tnp4" evidence="8">
    <location>
        <begin position="370"/>
        <end position="527"/>
    </location>
</feature>
<evidence type="ECO:0000313" key="10">
    <source>
        <dbReference type="Proteomes" id="UP001187531"/>
    </source>
</evidence>
<evidence type="ECO:0000256" key="2">
    <source>
        <dbReference type="ARBA" id="ARBA00004123"/>
    </source>
</evidence>
<dbReference type="Proteomes" id="UP001187531">
    <property type="component" value="Unassembled WGS sequence"/>
</dbReference>
<dbReference type="GO" id="GO:0005634">
    <property type="term" value="C:nucleus"/>
    <property type="evidence" value="ECO:0007669"/>
    <property type="project" value="UniProtKB-SubCell"/>
</dbReference>
<dbReference type="AlphaFoldDB" id="A0AA88I9A2"/>
<gene>
    <name evidence="9" type="ORF">QYM36_002284</name>
</gene>
<keyword evidence="10" id="KW-1185">Reference proteome</keyword>
<evidence type="ECO:0000256" key="4">
    <source>
        <dbReference type="ARBA" id="ARBA00022722"/>
    </source>
</evidence>
<evidence type="ECO:0000256" key="5">
    <source>
        <dbReference type="ARBA" id="ARBA00022723"/>
    </source>
</evidence>
<sequence length="531" mass="60883">MRVLTQIQKKAIAVYLLSPMEDQEVLPLHIVYEMFNLLNSPVPSEVFEDIRVHSLADIVAGAEIDVECLNEAHTKVDDFVSVAMRSEEDLMELFYPRENAVVNAEEGGFTFPQSGTEIVRIGTAILNALWYLANPDSMRVGGILFGVANSIVFKRSAHDARVFRNSGLYEDTSSNPISRFPNRELYILGDSAYPLLLWLITPYRDTGRLTHQQKRFNYRHSVARIEQLYGSAKQATQRWWVRPVLRKIERDGAFSTLVKNLEKEDPEWFIEYLRITPIKFKEVLAIVETAERLALTIRYLPTGDISYQYLIGPSTVTRIEVKITETIWIEMKSQCLKLPTQSTFQIVTDKFLRWWNFLNCILAIDGKYMKLRCLKNSGSKYFCQKKFFSVKLMAIVDADYYFQLIDVGAEGGDASIFARSSLGSAILNRTIDTREPKPIPNGTILPHVFFADEAFTLKMKIMRPFLGDLSIADRQKSVYNYRLSRTHFIVEKAFGILAACRCVFYTPVEKKLETESSVVKDCCCFHNFVMS</sequence>
<keyword evidence="6" id="KW-0378">Hydrolase</keyword>
<protein>
    <recommendedName>
        <fullName evidence="8">DDE Tnp4 domain-containing protein</fullName>
    </recommendedName>
</protein>
<comment type="cofactor">
    <cofactor evidence="1">
        <name>a divalent metal cation</name>
        <dbReference type="ChEBI" id="CHEBI:60240"/>
    </cofactor>
</comment>
<dbReference type="InterPro" id="IPR045249">
    <property type="entry name" value="HARBI1-like"/>
</dbReference>
<keyword evidence="5" id="KW-0479">Metal-binding</keyword>
<dbReference type="GO" id="GO:0016787">
    <property type="term" value="F:hydrolase activity"/>
    <property type="evidence" value="ECO:0007669"/>
    <property type="project" value="UniProtKB-KW"/>
</dbReference>
<comment type="caution">
    <text evidence="9">The sequence shown here is derived from an EMBL/GenBank/DDBJ whole genome shotgun (WGS) entry which is preliminary data.</text>
</comment>
<comment type="subcellular location">
    <subcellularLocation>
        <location evidence="2">Nucleus</location>
    </subcellularLocation>
</comment>
<accession>A0AA88I9A2</accession>
<keyword evidence="7" id="KW-0539">Nucleus</keyword>
<comment type="similarity">
    <text evidence="3">Belongs to the HARBI1 family.</text>
</comment>
<evidence type="ECO:0000259" key="8">
    <source>
        <dbReference type="Pfam" id="PF13359"/>
    </source>
</evidence>
<reference evidence="9" key="1">
    <citation type="submission" date="2023-07" db="EMBL/GenBank/DDBJ databases">
        <title>Chromosome-level genome assembly of Artemia franciscana.</title>
        <authorList>
            <person name="Jo E."/>
        </authorList>
    </citation>
    <scope>NUCLEOTIDE SEQUENCE</scope>
    <source>
        <tissue evidence="9">Whole body</tissue>
    </source>
</reference>
<dbReference type="GO" id="GO:0046872">
    <property type="term" value="F:metal ion binding"/>
    <property type="evidence" value="ECO:0007669"/>
    <property type="project" value="UniProtKB-KW"/>
</dbReference>
<name>A0AA88I9A2_ARTSF</name>
<proteinExistence type="inferred from homology"/>